<keyword evidence="1" id="KW-0732">Signal</keyword>
<keyword evidence="3" id="KW-1185">Reference proteome</keyword>
<organism evidence="2 3">
    <name type="scientific">Stylosanthes scabra</name>
    <dbReference type="NCBI Taxonomy" id="79078"/>
    <lineage>
        <taxon>Eukaryota</taxon>
        <taxon>Viridiplantae</taxon>
        <taxon>Streptophyta</taxon>
        <taxon>Embryophyta</taxon>
        <taxon>Tracheophyta</taxon>
        <taxon>Spermatophyta</taxon>
        <taxon>Magnoliopsida</taxon>
        <taxon>eudicotyledons</taxon>
        <taxon>Gunneridae</taxon>
        <taxon>Pentapetalae</taxon>
        <taxon>rosids</taxon>
        <taxon>fabids</taxon>
        <taxon>Fabales</taxon>
        <taxon>Fabaceae</taxon>
        <taxon>Papilionoideae</taxon>
        <taxon>50 kb inversion clade</taxon>
        <taxon>dalbergioids sensu lato</taxon>
        <taxon>Dalbergieae</taxon>
        <taxon>Pterocarpus clade</taxon>
        <taxon>Stylosanthes</taxon>
    </lineage>
</organism>
<dbReference type="Proteomes" id="UP001341840">
    <property type="component" value="Unassembled WGS sequence"/>
</dbReference>
<dbReference type="EMBL" id="JASCZI010031227">
    <property type="protein sequence ID" value="MED6126283.1"/>
    <property type="molecule type" value="Genomic_DNA"/>
</dbReference>
<evidence type="ECO:0000313" key="2">
    <source>
        <dbReference type="EMBL" id="MED6126283.1"/>
    </source>
</evidence>
<accession>A0ABU6RQ81</accession>
<sequence>MLLPLLHLLVITGTDDGEEDRQRLYGEAIANVEGYKEQIHVKGDFPDRRKEKQKQIRLNIDKYEEWPLNVVAAKLMKQLQKKHSHSQVHVYDEVRGTNSWDLEIW</sequence>
<gene>
    <name evidence="2" type="ORF">PIB30_076883</name>
</gene>
<reference evidence="2 3" key="1">
    <citation type="journal article" date="2023" name="Plants (Basel)">
        <title>Bridging the Gap: Combining Genomics and Transcriptomics Approaches to Understand Stylosanthes scabra, an Orphan Legume from the Brazilian Caatinga.</title>
        <authorList>
            <person name="Ferreira-Neto J.R.C."/>
            <person name="da Silva M.D."/>
            <person name="Binneck E."/>
            <person name="de Melo N.F."/>
            <person name="da Silva R.H."/>
            <person name="de Melo A.L.T.M."/>
            <person name="Pandolfi V."/>
            <person name="Bustamante F.O."/>
            <person name="Brasileiro-Vidal A.C."/>
            <person name="Benko-Iseppon A.M."/>
        </authorList>
    </citation>
    <scope>NUCLEOTIDE SEQUENCE [LARGE SCALE GENOMIC DNA]</scope>
    <source>
        <tissue evidence="2">Leaves</tissue>
    </source>
</reference>
<comment type="caution">
    <text evidence="2">The sequence shown here is derived from an EMBL/GenBank/DDBJ whole genome shotgun (WGS) entry which is preliminary data.</text>
</comment>
<name>A0ABU6RQ81_9FABA</name>
<evidence type="ECO:0000313" key="3">
    <source>
        <dbReference type="Proteomes" id="UP001341840"/>
    </source>
</evidence>
<feature type="chain" id="PRO_5047299007" evidence="1">
    <location>
        <begin position="18"/>
        <end position="105"/>
    </location>
</feature>
<feature type="signal peptide" evidence="1">
    <location>
        <begin position="1"/>
        <end position="17"/>
    </location>
</feature>
<proteinExistence type="predicted"/>
<evidence type="ECO:0000256" key="1">
    <source>
        <dbReference type="SAM" id="SignalP"/>
    </source>
</evidence>
<protein>
    <submittedName>
        <fullName evidence="2">Uncharacterized protein</fullName>
    </submittedName>
</protein>